<dbReference type="EMBL" id="JH795879">
    <property type="protein sequence ID" value="EJT97000.1"/>
    <property type="molecule type" value="Genomic_DNA"/>
</dbReference>
<feature type="compositionally biased region" description="Low complexity" evidence="1">
    <location>
        <begin position="60"/>
        <end position="86"/>
    </location>
</feature>
<organism evidence="2 3">
    <name type="scientific">Dacryopinax primogenitus (strain DJM 731)</name>
    <name type="common">Brown rot fungus</name>
    <dbReference type="NCBI Taxonomy" id="1858805"/>
    <lineage>
        <taxon>Eukaryota</taxon>
        <taxon>Fungi</taxon>
        <taxon>Dikarya</taxon>
        <taxon>Basidiomycota</taxon>
        <taxon>Agaricomycotina</taxon>
        <taxon>Dacrymycetes</taxon>
        <taxon>Dacrymycetales</taxon>
        <taxon>Dacrymycetaceae</taxon>
        <taxon>Dacryopinax</taxon>
    </lineage>
</organism>
<accession>M5FN84</accession>
<feature type="region of interest" description="Disordered" evidence="1">
    <location>
        <begin position="60"/>
        <end position="95"/>
    </location>
</feature>
<sequence>MSSSSLSLTTITRPYAPCPANKMCASTTTLTATTSRAGLILVPSRSAWVRSVIVQRRYVTTSSEPSTVNNPPSNSSTGPTASSPSPANISDVRSSPYRRQIRLSIIHDPKPYYQQPGESQLPPPAHYQPHASQESWIQNARATWRFALRESDEQMERDRNSQSTSSKENERENENESEAKEKAAKERAAMEEADVRTKRLETERAELMRKARAMHASDNADMDQEGNWTTSPHMTWVDWAIVSGIIWGAIIWMTGKDLRDEVEKKRKKKVDEALEKERGRETKGEEQEVSQVEGRREKRERDGWEGTESEWTTDR</sequence>
<keyword evidence="3" id="KW-1185">Reference proteome</keyword>
<dbReference type="GeneID" id="63685928"/>
<proteinExistence type="predicted"/>
<feature type="compositionally biased region" description="Basic and acidic residues" evidence="1">
    <location>
        <begin position="167"/>
        <end position="194"/>
    </location>
</feature>
<feature type="region of interest" description="Disordered" evidence="1">
    <location>
        <begin position="261"/>
        <end position="315"/>
    </location>
</feature>
<dbReference type="RefSeq" id="XP_040623898.1">
    <property type="nucleotide sequence ID" value="XM_040770866.1"/>
</dbReference>
<protein>
    <submittedName>
        <fullName evidence="2">Uncharacterized protein</fullName>
    </submittedName>
</protein>
<dbReference type="HOGENOM" id="CLU_882842_0_0_1"/>
<feature type="compositionally biased region" description="Basic and acidic residues" evidence="1">
    <location>
        <begin position="293"/>
        <end position="304"/>
    </location>
</feature>
<evidence type="ECO:0000313" key="2">
    <source>
        <dbReference type="EMBL" id="EJT97000.1"/>
    </source>
</evidence>
<dbReference type="AlphaFoldDB" id="M5FN84"/>
<dbReference type="OrthoDB" id="10667545at2759"/>
<dbReference type="Proteomes" id="UP000030653">
    <property type="component" value="Unassembled WGS sequence"/>
</dbReference>
<evidence type="ECO:0000313" key="3">
    <source>
        <dbReference type="Proteomes" id="UP000030653"/>
    </source>
</evidence>
<reference evidence="2 3" key="1">
    <citation type="journal article" date="2012" name="Science">
        <title>The Paleozoic origin of enzymatic lignin decomposition reconstructed from 31 fungal genomes.</title>
        <authorList>
            <person name="Floudas D."/>
            <person name="Binder M."/>
            <person name="Riley R."/>
            <person name="Barry K."/>
            <person name="Blanchette R.A."/>
            <person name="Henrissat B."/>
            <person name="Martinez A.T."/>
            <person name="Otillar R."/>
            <person name="Spatafora J.W."/>
            <person name="Yadav J.S."/>
            <person name="Aerts A."/>
            <person name="Benoit I."/>
            <person name="Boyd A."/>
            <person name="Carlson A."/>
            <person name="Copeland A."/>
            <person name="Coutinho P.M."/>
            <person name="de Vries R.P."/>
            <person name="Ferreira P."/>
            <person name="Findley K."/>
            <person name="Foster B."/>
            <person name="Gaskell J."/>
            <person name="Glotzer D."/>
            <person name="Gorecki P."/>
            <person name="Heitman J."/>
            <person name="Hesse C."/>
            <person name="Hori C."/>
            <person name="Igarashi K."/>
            <person name="Jurgens J.A."/>
            <person name="Kallen N."/>
            <person name="Kersten P."/>
            <person name="Kohler A."/>
            <person name="Kuees U."/>
            <person name="Kumar T.K.A."/>
            <person name="Kuo A."/>
            <person name="LaButti K."/>
            <person name="Larrondo L.F."/>
            <person name="Lindquist E."/>
            <person name="Ling A."/>
            <person name="Lombard V."/>
            <person name="Lucas S."/>
            <person name="Lundell T."/>
            <person name="Martin R."/>
            <person name="McLaughlin D.J."/>
            <person name="Morgenstern I."/>
            <person name="Morin E."/>
            <person name="Murat C."/>
            <person name="Nagy L.G."/>
            <person name="Nolan M."/>
            <person name="Ohm R.A."/>
            <person name="Patyshakuliyeva A."/>
            <person name="Rokas A."/>
            <person name="Ruiz-Duenas F.J."/>
            <person name="Sabat G."/>
            <person name="Salamov A."/>
            <person name="Samejima M."/>
            <person name="Schmutz J."/>
            <person name="Slot J.C."/>
            <person name="St John F."/>
            <person name="Stenlid J."/>
            <person name="Sun H."/>
            <person name="Sun S."/>
            <person name="Syed K."/>
            <person name="Tsang A."/>
            <person name="Wiebenga A."/>
            <person name="Young D."/>
            <person name="Pisabarro A."/>
            <person name="Eastwood D.C."/>
            <person name="Martin F."/>
            <person name="Cullen D."/>
            <person name="Grigoriev I.V."/>
            <person name="Hibbett D.S."/>
        </authorList>
    </citation>
    <scope>NUCLEOTIDE SEQUENCE [LARGE SCALE GENOMIC DNA]</scope>
    <source>
        <strain evidence="2 3">DJM-731 SS1</strain>
    </source>
</reference>
<feature type="region of interest" description="Disordered" evidence="1">
    <location>
        <begin position="110"/>
        <end position="133"/>
    </location>
</feature>
<feature type="compositionally biased region" description="Basic and acidic residues" evidence="1">
    <location>
        <begin position="261"/>
        <end position="286"/>
    </location>
</feature>
<feature type="compositionally biased region" description="Basic and acidic residues" evidence="1">
    <location>
        <begin position="150"/>
        <end position="160"/>
    </location>
</feature>
<gene>
    <name evidence="2" type="ORF">DACRYDRAFT_119791</name>
</gene>
<feature type="region of interest" description="Disordered" evidence="1">
    <location>
        <begin position="150"/>
        <end position="194"/>
    </location>
</feature>
<name>M5FN84_DACPD</name>
<evidence type="ECO:0000256" key="1">
    <source>
        <dbReference type="SAM" id="MobiDB-lite"/>
    </source>
</evidence>